<reference evidence="2 3" key="1">
    <citation type="submission" date="2022-03" db="EMBL/GenBank/DDBJ databases">
        <authorList>
            <person name="Jo J.-H."/>
            <person name="Im W.-T."/>
        </authorList>
    </citation>
    <scope>NUCLEOTIDE SEQUENCE [LARGE SCALE GENOMIC DNA]</scope>
    <source>
        <strain evidence="2 3">SM33</strain>
    </source>
</reference>
<dbReference type="InterPro" id="IPR011990">
    <property type="entry name" value="TPR-like_helical_dom_sf"/>
</dbReference>
<accession>A0ABS9VLJ2</accession>
<keyword evidence="1" id="KW-0732">Signal</keyword>
<dbReference type="RefSeq" id="WP_241446675.1">
    <property type="nucleotide sequence ID" value="NZ_JAKZHW010000001.1"/>
</dbReference>
<organism evidence="2 3">
    <name type="scientific">Sphingomonas telluris</name>
    <dbReference type="NCBI Taxonomy" id="2907998"/>
    <lineage>
        <taxon>Bacteria</taxon>
        <taxon>Pseudomonadati</taxon>
        <taxon>Pseudomonadota</taxon>
        <taxon>Alphaproteobacteria</taxon>
        <taxon>Sphingomonadales</taxon>
        <taxon>Sphingomonadaceae</taxon>
        <taxon>Sphingomonas</taxon>
    </lineage>
</organism>
<evidence type="ECO:0000313" key="3">
    <source>
        <dbReference type="Proteomes" id="UP001203058"/>
    </source>
</evidence>
<keyword evidence="3" id="KW-1185">Reference proteome</keyword>
<feature type="signal peptide" evidence="1">
    <location>
        <begin position="1"/>
        <end position="20"/>
    </location>
</feature>
<feature type="chain" id="PRO_5046387814" description="DUF1570 domain-containing protein" evidence="1">
    <location>
        <begin position="21"/>
        <end position="507"/>
    </location>
</feature>
<dbReference type="Gene3D" id="1.25.40.10">
    <property type="entry name" value="Tetratricopeptide repeat domain"/>
    <property type="match status" value="1"/>
</dbReference>
<gene>
    <name evidence="2" type="ORF">LZ016_06960</name>
</gene>
<evidence type="ECO:0000313" key="2">
    <source>
        <dbReference type="EMBL" id="MCH8615838.1"/>
    </source>
</evidence>
<comment type="caution">
    <text evidence="2">The sequence shown here is derived from an EMBL/GenBank/DDBJ whole genome shotgun (WGS) entry which is preliminary data.</text>
</comment>
<protein>
    <recommendedName>
        <fullName evidence="4">DUF1570 domain-containing protein</fullName>
    </recommendedName>
</protein>
<dbReference type="Proteomes" id="UP001203058">
    <property type="component" value="Unassembled WGS sequence"/>
</dbReference>
<name>A0ABS9VLJ2_9SPHN</name>
<evidence type="ECO:0008006" key="4">
    <source>
        <dbReference type="Google" id="ProtNLM"/>
    </source>
</evidence>
<dbReference type="SUPFAM" id="SSF48452">
    <property type="entry name" value="TPR-like"/>
    <property type="match status" value="1"/>
</dbReference>
<sequence>MLKYLLAGAAALFAATPGQAAWHEAKSKHFIVYADKDPAALKAFSEKLERFDSAVREARGVPDVKPGQSTRVTLFVLRDIGAVQKILGKGSDGVAGFYLPQANGSVAFVPDRHDTSKWGLSGESIFFHEYTHHLMLQDADRPLPTWLSEGFAEFFANPEFTPDGNVVIGRPPLYRAEALYTIWGLPLDKMISGDYLYVTAAEYESIYGRGWLLTHLLSFDMSRRGQLTKYLNEIQSGVPALKAAQDSFGDLKALDKELERYFRKDVFTVTTIPASKLNVPPVTIRDLSNGEEQLIDAKIRLARGGDDVRARDYLTKARAIAAQSPEDVNVLTTLSQLELSAGNAKEAADAANKALAKNPQSFDALIAKGRAGTALAKANPAGADWNAVRAPFLQANKVDPEAAEPLVLFYRSFVAEGVKPTKNAVDGLIYAVALAPQDSKLRMELVGRLIEDNRLDDASQAISTLAYSPHRGKWHDATVAVLEQLKVRNQAMAKEKWQAAQKFFQDA</sequence>
<evidence type="ECO:0000256" key="1">
    <source>
        <dbReference type="SAM" id="SignalP"/>
    </source>
</evidence>
<dbReference type="EMBL" id="JAKZHW010000001">
    <property type="protein sequence ID" value="MCH8615838.1"/>
    <property type="molecule type" value="Genomic_DNA"/>
</dbReference>
<proteinExistence type="predicted"/>